<sequence>MTDDALISSIAPYIGKTLASSVKSSDGSKSAAIQNYQKNKTLRIINDGKTAFYSVRVEVCKNLDLLESNCVRYGNTWKPEGLIQRYADTIRYSAFSYLNIDGNDRNGGVLRAPQKYVGPTMSTPRTAGIAANPAKEWDETTGILITNPHNDATGNSGVINYINKFGELTNQHKSNDPVSELYYAALRYFKNQGNVEAYSNTSDNTQKDNFPVITAWSDPIQYACQKNVVLGIGDVNTHQDHDVPYTGDTLAVSSYTKTVFDLERITKSATSEFTGRGNSAHIAGLAYYANTTDIRSDWAGKQTISTYWVDVREGRTLLEKNRNQYWLAAKYGGFKVPSNFGVALNRKTILDEDWWHTTTDTLDTTDPRPDNFFVASDATNMVEGLKKAFAKISNEVQSTTASLATNSTRLETDTALFQSRLDSRFWSGDLLARRVDENGVVGADTAWSAAQKLDSLDSIDSRNILTITPATTSGNSGETIATRGANFTWDGLNGDQRALLQKTAETGTENAEKRLAYLRGDRTNEITTEDRTKLFRQRGSRLGDIANSDPQFIHNQDFGYSRLSWGTNGAVGTAYTTFRASSAYRTRTPLVIVGANDGMLHGFDARVSDTAANNGGREIFAYVPNGVFSNLINLTDPAYTHRYYVDGTPRISDVWIGSSWKTMVVGTTGAGGRNVFALDVTNPDSMTSNSVMWEFSHPEMGYTMGQPALVALPNEKFGVIVSSGYHNTAPEEGKVWILDAETGSIIQEVELPTTGNLGSPLAADTDYNQVADRVYVADTLGNVWRIDLTGSNPSGWDIPDSLGNNPLFVAKIGSTRQAITAPLSSAFNDKGEHMIFFGTGSFYRDGDNEIPESPSSIPSTESLTEVRLSMGVAPC</sequence>
<dbReference type="Pfam" id="PF05567">
    <property type="entry name" value="T4P_PilY1"/>
    <property type="match status" value="1"/>
</dbReference>
<gene>
    <name evidence="8" type="ORF">DQ403_14635</name>
</gene>
<dbReference type="GO" id="GO:0046872">
    <property type="term" value="F:metal ion binding"/>
    <property type="evidence" value="ECO:0007669"/>
    <property type="project" value="UniProtKB-KW"/>
</dbReference>
<dbReference type="AlphaFoldDB" id="A0A365PSG1"/>
<comment type="subcellular location">
    <subcellularLocation>
        <location evidence="1">Fimbrium</location>
    </subcellularLocation>
</comment>
<evidence type="ECO:0000256" key="6">
    <source>
        <dbReference type="ARBA" id="ARBA00023263"/>
    </source>
</evidence>
<dbReference type="EMBL" id="QNTV01000011">
    <property type="protein sequence ID" value="RBA56289.1"/>
    <property type="molecule type" value="Genomic_DNA"/>
</dbReference>
<organism evidence="8 9">
    <name type="scientific">Stutzerimonas zhaodongensis</name>
    <dbReference type="NCBI Taxonomy" id="1176257"/>
    <lineage>
        <taxon>Bacteria</taxon>
        <taxon>Pseudomonadati</taxon>
        <taxon>Pseudomonadota</taxon>
        <taxon>Gammaproteobacteria</taxon>
        <taxon>Pseudomonadales</taxon>
        <taxon>Pseudomonadaceae</taxon>
        <taxon>Stutzerimonas</taxon>
    </lineage>
</organism>
<keyword evidence="4" id="KW-0479">Metal-binding</keyword>
<evidence type="ECO:0000313" key="9">
    <source>
        <dbReference type="Proteomes" id="UP000252554"/>
    </source>
</evidence>
<evidence type="ECO:0000256" key="1">
    <source>
        <dbReference type="ARBA" id="ARBA00004561"/>
    </source>
</evidence>
<evidence type="ECO:0000313" key="8">
    <source>
        <dbReference type="EMBL" id="RBA56289.1"/>
    </source>
</evidence>
<evidence type="ECO:0000256" key="4">
    <source>
        <dbReference type="ARBA" id="ARBA00022723"/>
    </source>
</evidence>
<evidence type="ECO:0000259" key="7">
    <source>
        <dbReference type="Pfam" id="PF05567"/>
    </source>
</evidence>
<name>A0A365PSG1_9GAMM</name>
<dbReference type="SUPFAM" id="SSF50998">
    <property type="entry name" value="Quinoprotein alcohol dehydrogenase-like"/>
    <property type="match status" value="1"/>
</dbReference>
<dbReference type="InterPro" id="IPR011047">
    <property type="entry name" value="Quinoprotein_ADH-like_sf"/>
</dbReference>
<comment type="caution">
    <text evidence="8">The sequence shown here is derived from an EMBL/GenBank/DDBJ whole genome shotgun (WGS) entry which is preliminary data.</text>
</comment>
<reference evidence="8 9" key="1">
    <citation type="submission" date="2018-06" db="EMBL/GenBank/DDBJ databases">
        <title>Whole genome sequencing of four bacterial strains from South Shetland trench revealing bio-synthetic gene clusters.</title>
        <authorList>
            <person name="Abdel-Mageed W.M."/>
            <person name="Lehri B."/>
            <person name="Jarmusch S.A."/>
            <person name="Miranda K."/>
            <person name="Goodfellow M."/>
            <person name="Jaspars M."/>
            <person name="Karlyshev A.V."/>
        </authorList>
    </citation>
    <scope>NUCLEOTIDE SEQUENCE [LARGE SCALE GENOMIC DNA]</scope>
    <source>
        <strain evidence="8 9">SST2</strain>
    </source>
</reference>
<comment type="similarity">
    <text evidence="2">Belongs to the PilY1 family.</text>
</comment>
<evidence type="ECO:0000256" key="3">
    <source>
        <dbReference type="ARBA" id="ARBA00022558"/>
    </source>
</evidence>
<dbReference type="InterPro" id="IPR008707">
    <property type="entry name" value="B-propeller_PilY1"/>
</dbReference>
<keyword evidence="5" id="KW-0106">Calcium</keyword>
<feature type="domain" description="PilY1 beta-propeller" evidence="7">
    <location>
        <begin position="542"/>
        <end position="850"/>
    </location>
</feature>
<keyword evidence="6" id="KW-0281">Fimbrium</keyword>
<dbReference type="GO" id="GO:0009289">
    <property type="term" value="C:pilus"/>
    <property type="evidence" value="ECO:0007669"/>
    <property type="project" value="UniProtKB-SubCell"/>
</dbReference>
<accession>A0A365PSG1</accession>
<protein>
    <submittedName>
        <fullName evidence="8">Pilus assembly protein</fullName>
    </submittedName>
</protein>
<evidence type="ECO:0000256" key="2">
    <source>
        <dbReference type="ARBA" id="ARBA00008387"/>
    </source>
</evidence>
<dbReference type="Proteomes" id="UP000252554">
    <property type="component" value="Unassembled WGS sequence"/>
</dbReference>
<keyword evidence="3" id="KW-1029">Fimbrium biogenesis</keyword>
<proteinExistence type="inferred from homology"/>
<evidence type="ECO:0000256" key="5">
    <source>
        <dbReference type="ARBA" id="ARBA00022837"/>
    </source>
</evidence>